<dbReference type="Gene3D" id="1.25.10.10">
    <property type="entry name" value="Leucine-rich Repeat Variant"/>
    <property type="match status" value="2"/>
</dbReference>
<proteinExistence type="predicted"/>
<dbReference type="PANTHER" id="PTHR15651">
    <property type="entry name" value="ARMADILLO REPEAT-CONTAINING PROTEIN 8"/>
    <property type="match status" value="1"/>
</dbReference>
<keyword evidence="5" id="KW-0539">Nucleus</keyword>
<dbReference type="GO" id="GO:0005634">
    <property type="term" value="C:nucleus"/>
    <property type="evidence" value="ECO:0007669"/>
    <property type="project" value="UniProtKB-SubCell"/>
</dbReference>
<evidence type="ECO:0000256" key="1">
    <source>
        <dbReference type="ARBA" id="ARBA00004123"/>
    </source>
</evidence>
<evidence type="ECO:0000256" key="3">
    <source>
        <dbReference type="ARBA" id="ARBA00022490"/>
    </source>
</evidence>
<evidence type="ECO:0000313" key="7">
    <source>
        <dbReference type="EMBL" id="OCB84285.1"/>
    </source>
</evidence>
<dbReference type="GO" id="GO:0034657">
    <property type="term" value="C:GID complex"/>
    <property type="evidence" value="ECO:0007669"/>
    <property type="project" value="TreeGrafter"/>
</dbReference>
<accession>A0A9Q5MXW7</accession>
<evidence type="ECO:0000259" key="6">
    <source>
        <dbReference type="Pfam" id="PF25757"/>
    </source>
</evidence>
<reference evidence="7" key="1">
    <citation type="submission" date="2016-06" db="EMBL/GenBank/DDBJ databases">
        <title>Draft Genome sequence of the fungus Inonotus baumii.</title>
        <authorList>
            <person name="Zhu H."/>
            <person name="Lin W."/>
        </authorList>
    </citation>
    <scope>NUCLEOTIDE SEQUENCE</scope>
    <source>
        <strain evidence="7">821</strain>
    </source>
</reference>
<dbReference type="InterPro" id="IPR038739">
    <property type="entry name" value="ARMC8/Vid28"/>
</dbReference>
<evidence type="ECO:0000313" key="8">
    <source>
        <dbReference type="Proteomes" id="UP000757232"/>
    </source>
</evidence>
<dbReference type="InterPro" id="IPR016024">
    <property type="entry name" value="ARM-type_fold"/>
</dbReference>
<feature type="domain" description="Dynein axonemal assembly factor 5 TPR repeats" evidence="6">
    <location>
        <begin position="536"/>
        <end position="681"/>
    </location>
</feature>
<keyword evidence="8" id="KW-1185">Reference proteome</keyword>
<comment type="subcellular location">
    <subcellularLocation>
        <location evidence="2">Cytoplasm</location>
    </subcellularLocation>
    <subcellularLocation>
        <location evidence="1">Nucleus</location>
    </subcellularLocation>
</comment>
<comment type="caution">
    <text evidence="7">The sequence shown here is derived from an EMBL/GenBank/DDBJ whole genome shotgun (WGS) entry which is preliminary data.</text>
</comment>
<dbReference type="EMBL" id="LNZH02000216">
    <property type="protein sequence ID" value="OCB84285.1"/>
    <property type="molecule type" value="Genomic_DNA"/>
</dbReference>
<dbReference type="SUPFAM" id="SSF48371">
    <property type="entry name" value="ARM repeat"/>
    <property type="match status" value="1"/>
</dbReference>
<dbReference type="Proteomes" id="UP000757232">
    <property type="component" value="Unassembled WGS sequence"/>
</dbReference>
<dbReference type="AlphaFoldDB" id="A0A9Q5MXW7"/>
<dbReference type="GO" id="GO:0005737">
    <property type="term" value="C:cytoplasm"/>
    <property type="evidence" value="ECO:0007669"/>
    <property type="project" value="UniProtKB-SubCell"/>
</dbReference>
<dbReference type="InterPro" id="IPR057978">
    <property type="entry name" value="TPR_DAAF5"/>
</dbReference>
<dbReference type="Pfam" id="PF25757">
    <property type="entry name" value="TPR_DNAAF5"/>
    <property type="match status" value="1"/>
</dbReference>
<name>A0A9Q5MXW7_SANBA</name>
<evidence type="ECO:0000256" key="2">
    <source>
        <dbReference type="ARBA" id="ARBA00004496"/>
    </source>
</evidence>
<keyword evidence="3" id="KW-0963">Cytoplasm</keyword>
<sequence length="774" mass="83076">MVDVLGYLKHIKNTVIGNPSAKLALKHTPGPEGPLLPSYVTAFPYISPYVNYNPVVESNVGPSTIADSTAAQIRSEAANVVASLAHGPREVLFGLLEADAPSAILDALAGLSDHDPVFLKIAIVRALRALFVAIADCAGPSLWDLGEQQVLSATQALDVFLPLLESPTPMIKLYIAQLLAFGVRIPKHRIAVADWLPPAERVKESKGKRGWEVTALVDANSPGRQGGWVMRQLAGMLNSKDFVQQEVALYAVATLVKDNQTIALVLSKSSSEQKVLAFFEASQSVLSVASDLARDRKSEVRLAASLCITNIIRSANLGNDHRFSTMVIHVLSSIISNTKEPAVNRAKACHILSWLVADNTDRCLDAWKSGALAKLAEVVSSVTPTTKPQEWEDGEAIDTSRLREAALTAIASLAMLSNDIRNEIAGVFNLLPLISVCLEHPRNAGVRYAACQCVRALGRSVRVLRTSLLDSGVGVTLCQIVENPDEDRRVMNIALAGLCNLLTDFSPLRQTIVERGAVSRIAELTRASEDKLKVSALWAVKNLLDKASSKDKLSIMKQVGWDHLRSCLVDSKEDVQEQALELAANIATSPDDVHMLLEHIPPDELLKILADAMESPSENVVLHAIKVINNISNLSDTSFHVTSNLRILSSLRTSLLSHHPQIRNASILCVELLARNHPRKMKDFGMDEALKHVLREASPVRLGGNGGSTSSRLVGELSGSEGEGRRRLLSLGIAGGTGSGIGLGSSDAGAIGSDGGLEARELAQNALRALDGSN</sequence>
<dbReference type="PANTHER" id="PTHR15651:SF7">
    <property type="entry name" value="ARMADILLO REPEAT-CONTAINING PROTEIN 8"/>
    <property type="match status" value="1"/>
</dbReference>
<organism evidence="7 8">
    <name type="scientific">Sanghuangporus baumii</name>
    <name type="common">Phellinus baumii</name>
    <dbReference type="NCBI Taxonomy" id="108892"/>
    <lineage>
        <taxon>Eukaryota</taxon>
        <taxon>Fungi</taxon>
        <taxon>Dikarya</taxon>
        <taxon>Basidiomycota</taxon>
        <taxon>Agaricomycotina</taxon>
        <taxon>Agaricomycetes</taxon>
        <taxon>Hymenochaetales</taxon>
        <taxon>Hymenochaetaceae</taxon>
        <taxon>Sanghuangporus</taxon>
    </lineage>
</organism>
<evidence type="ECO:0000256" key="4">
    <source>
        <dbReference type="ARBA" id="ARBA00022737"/>
    </source>
</evidence>
<keyword evidence="4" id="KW-0677">Repeat</keyword>
<protein>
    <recommendedName>
        <fullName evidence="6">Dynein axonemal assembly factor 5 TPR repeats domain-containing protein</fullName>
    </recommendedName>
</protein>
<evidence type="ECO:0000256" key="5">
    <source>
        <dbReference type="ARBA" id="ARBA00023242"/>
    </source>
</evidence>
<dbReference type="InterPro" id="IPR011989">
    <property type="entry name" value="ARM-like"/>
</dbReference>
<dbReference type="GO" id="GO:0043161">
    <property type="term" value="P:proteasome-mediated ubiquitin-dependent protein catabolic process"/>
    <property type="evidence" value="ECO:0007669"/>
    <property type="project" value="TreeGrafter"/>
</dbReference>
<gene>
    <name evidence="7" type="ORF">A7U60_g8964</name>
</gene>
<dbReference type="OrthoDB" id="5559898at2759"/>